<sequence length="59" mass="6594">MADDIAKVTFLSVTGVVLWCPYCDDLQGGFCGDPRGQKFTCENCNKQFNVHKEADCDFL</sequence>
<name>A0A2T3IF48_9GAMM</name>
<dbReference type="AlphaFoldDB" id="A0A2T3IF48"/>
<evidence type="ECO:0000313" key="1">
    <source>
        <dbReference type="EMBL" id="PSU24111.1"/>
    </source>
</evidence>
<dbReference type="Proteomes" id="UP000240254">
    <property type="component" value="Unassembled WGS sequence"/>
</dbReference>
<accession>A0A2T3IF48</accession>
<evidence type="ECO:0000313" key="2">
    <source>
        <dbReference type="Proteomes" id="UP000240254"/>
    </source>
</evidence>
<dbReference type="RefSeq" id="WP_065176537.1">
    <property type="nucleotide sequence ID" value="NZ_PYMK01000029.1"/>
</dbReference>
<reference evidence="1 2" key="1">
    <citation type="submission" date="2018-03" db="EMBL/GenBank/DDBJ databases">
        <title>Whole genome sequencing of Histamine producing bacteria.</title>
        <authorList>
            <person name="Butler K."/>
        </authorList>
    </citation>
    <scope>NUCLEOTIDE SEQUENCE [LARGE SCALE GENOMIC DNA]</scope>
    <source>
        <strain evidence="1 2">BS2</strain>
    </source>
</reference>
<protein>
    <submittedName>
        <fullName evidence="1">Uncharacterized protein</fullName>
    </submittedName>
</protein>
<proteinExistence type="predicted"/>
<organism evidence="1 2">
    <name type="scientific">Photobacterium aquimaris</name>
    <dbReference type="NCBI Taxonomy" id="512643"/>
    <lineage>
        <taxon>Bacteria</taxon>
        <taxon>Pseudomonadati</taxon>
        <taxon>Pseudomonadota</taxon>
        <taxon>Gammaproteobacteria</taxon>
        <taxon>Vibrionales</taxon>
        <taxon>Vibrionaceae</taxon>
        <taxon>Photobacterium</taxon>
    </lineage>
</organism>
<dbReference type="EMBL" id="PYMK01000029">
    <property type="protein sequence ID" value="PSU24111.1"/>
    <property type="molecule type" value="Genomic_DNA"/>
</dbReference>
<gene>
    <name evidence="1" type="ORF">CTM88_19225</name>
</gene>
<dbReference type="OrthoDB" id="5902596at2"/>
<comment type="caution">
    <text evidence="1">The sequence shown here is derived from an EMBL/GenBank/DDBJ whole genome shotgun (WGS) entry which is preliminary data.</text>
</comment>